<accession>A0ACD4ZMM9</accession>
<evidence type="ECO:0000313" key="2">
    <source>
        <dbReference type="Proteomes" id="UP001348369"/>
    </source>
</evidence>
<organism evidence="1 2">
    <name type="scientific">Streptomyces scopuliridis</name>
    <dbReference type="NCBI Taxonomy" id="452529"/>
    <lineage>
        <taxon>Bacteria</taxon>
        <taxon>Bacillati</taxon>
        <taxon>Actinomycetota</taxon>
        <taxon>Actinomycetes</taxon>
        <taxon>Kitasatosporales</taxon>
        <taxon>Streptomycetaceae</taxon>
        <taxon>Streptomyces</taxon>
    </lineage>
</organism>
<gene>
    <name evidence="1" type="ORF">OG835_22890</name>
</gene>
<dbReference type="EMBL" id="CP109109">
    <property type="protein sequence ID" value="WSB99567.1"/>
    <property type="molecule type" value="Genomic_DNA"/>
</dbReference>
<evidence type="ECO:0000313" key="1">
    <source>
        <dbReference type="EMBL" id="WSB99567.1"/>
    </source>
</evidence>
<keyword evidence="2" id="KW-1185">Reference proteome</keyword>
<sequence>MIEVNNLSKGSMVSFLAGQAILSSRGADICGPPEPRQLIPTPTE</sequence>
<name>A0ACD4ZMM9_9ACTN</name>
<proteinExistence type="predicted"/>
<reference evidence="1" key="1">
    <citation type="submission" date="2022-10" db="EMBL/GenBank/DDBJ databases">
        <title>The complete genomes of actinobacterial strains from the NBC collection.</title>
        <authorList>
            <person name="Joergensen T.S."/>
            <person name="Alvarez Arevalo M."/>
            <person name="Sterndorff E.B."/>
            <person name="Faurdal D."/>
            <person name="Vuksanovic O."/>
            <person name="Mourched A.-S."/>
            <person name="Charusanti P."/>
            <person name="Shaw S."/>
            <person name="Blin K."/>
            <person name="Weber T."/>
        </authorList>
    </citation>
    <scope>NUCLEOTIDE SEQUENCE</scope>
    <source>
        <strain evidence="1">NBC 01771</strain>
    </source>
</reference>
<protein>
    <submittedName>
        <fullName evidence="1">Uncharacterized protein</fullName>
    </submittedName>
</protein>
<dbReference type="Proteomes" id="UP001348369">
    <property type="component" value="Chromosome"/>
</dbReference>